<dbReference type="SUPFAM" id="SSF81923">
    <property type="entry name" value="Double Clp-N motif"/>
    <property type="match status" value="1"/>
</dbReference>
<proteinExistence type="predicted"/>
<dbReference type="Gene3D" id="1.10.1780.10">
    <property type="entry name" value="Clp, N-terminal domain"/>
    <property type="match status" value="1"/>
</dbReference>
<accession>A0A9X3S301</accession>
<keyword evidence="4" id="KW-1185">Reference proteome</keyword>
<evidence type="ECO:0000313" key="4">
    <source>
        <dbReference type="Proteomes" id="UP001149140"/>
    </source>
</evidence>
<dbReference type="AlphaFoldDB" id="A0A9X3S301"/>
<dbReference type="Proteomes" id="UP001149140">
    <property type="component" value="Unassembled WGS sequence"/>
</dbReference>
<sequence>MFNKFTGEARLVVGDAVEIARDLGASNVEAEHLLLAVTRGGGPVAQALASVGLDFDGLSQALVAETTRSLAAVGVTADAVAFSPYVERPKFGTSAKLVLERALRAGIAEDDKRLSSKHIVLGALRAPTGTVPRALECADVDRAALTTKISALSA</sequence>
<dbReference type="InterPro" id="IPR036628">
    <property type="entry name" value="Clp_N_dom_sf"/>
</dbReference>
<reference evidence="3" key="1">
    <citation type="submission" date="2022-10" db="EMBL/GenBank/DDBJ databases">
        <title>The WGS of Solirubrobacter ginsenosidimutans DSM 21036.</title>
        <authorList>
            <person name="Jiang Z."/>
        </authorList>
    </citation>
    <scope>NUCLEOTIDE SEQUENCE</scope>
    <source>
        <strain evidence="3">DSM 21036</strain>
    </source>
</reference>
<protein>
    <recommendedName>
        <fullName evidence="2">Clp R domain-containing protein</fullName>
    </recommendedName>
</protein>
<evidence type="ECO:0000259" key="2">
    <source>
        <dbReference type="PROSITE" id="PS51903"/>
    </source>
</evidence>
<dbReference type="InterPro" id="IPR004176">
    <property type="entry name" value="Clp_R_N"/>
</dbReference>
<feature type="domain" description="Clp R" evidence="2">
    <location>
        <begin position="2"/>
        <end position="154"/>
    </location>
</feature>
<keyword evidence="1" id="KW-0677">Repeat</keyword>
<evidence type="ECO:0000313" key="3">
    <source>
        <dbReference type="EMBL" id="MDA0165150.1"/>
    </source>
</evidence>
<name>A0A9X3S301_9ACTN</name>
<organism evidence="3 4">
    <name type="scientific">Solirubrobacter ginsenosidimutans</name>
    <dbReference type="NCBI Taxonomy" id="490573"/>
    <lineage>
        <taxon>Bacteria</taxon>
        <taxon>Bacillati</taxon>
        <taxon>Actinomycetota</taxon>
        <taxon>Thermoleophilia</taxon>
        <taxon>Solirubrobacterales</taxon>
        <taxon>Solirubrobacteraceae</taxon>
        <taxon>Solirubrobacter</taxon>
    </lineage>
</organism>
<dbReference type="PROSITE" id="PS51903">
    <property type="entry name" value="CLP_R"/>
    <property type="match status" value="1"/>
</dbReference>
<evidence type="ECO:0000256" key="1">
    <source>
        <dbReference type="PROSITE-ProRule" id="PRU01251"/>
    </source>
</evidence>
<gene>
    <name evidence="3" type="ORF">OM076_33080</name>
</gene>
<dbReference type="RefSeq" id="WP_270044407.1">
    <property type="nucleotide sequence ID" value="NZ_JAPDOD010000042.1"/>
</dbReference>
<comment type="caution">
    <text evidence="3">The sequence shown here is derived from an EMBL/GenBank/DDBJ whole genome shotgun (WGS) entry which is preliminary data.</text>
</comment>
<dbReference type="EMBL" id="JAPDOD010000042">
    <property type="protein sequence ID" value="MDA0165150.1"/>
    <property type="molecule type" value="Genomic_DNA"/>
</dbReference>
<dbReference type="Pfam" id="PF02861">
    <property type="entry name" value="Clp_N"/>
    <property type="match status" value="1"/>
</dbReference>